<comment type="similarity">
    <text evidence="1">Belongs to the carbohydrate kinase PfkB family.</text>
</comment>
<feature type="domain" description="Carbohydrate kinase PfkB" evidence="7">
    <location>
        <begin position="22"/>
        <end position="290"/>
    </location>
</feature>
<dbReference type="Gene3D" id="3.40.1190.20">
    <property type="match status" value="1"/>
</dbReference>
<dbReference type="SUPFAM" id="SSF53613">
    <property type="entry name" value="Ribokinase-like"/>
    <property type="match status" value="1"/>
</dbReference>
<dbReference type="Proteomes" id="UP000621386">
    <property type="component" value="Unassembled WGS sequence"/>
</dbReference>
<evidence type="ECO:0000256" key="3">
    <source>
        <dbReference type="ARBA" id="ARBA00022741"/>
    </source>
</evidence>
<evidence type="ECO:0000256" key="5">
    <source>
        <dbReference type="ARBA" id="ARBA00022840"/>
    </source>
</evidence>
<keyword evidence="4" id="KW-0418">Kinase</keyword>
<evidence type="ECO:0000256" key="6">
    <source>
        <dbReference type="PIRNR" id="PIRNR000535"/>
    </source>
</evidence>
<keyword evidence="3" id="KW-0547">Nucleotide-binding</keyword>
<accession>A0ABS1P4T2</accession>
<keyword evidence="5" id="KW-0067">ATP-binding</keyword>
<evidence type="ECO:0000313" key="9">
    <source>
        <dbReference type="Proteomes" id="UP000621386"/>
    </source>
</evidence>
<dbReference type="EMBL" id="JAERRH010000008">
    <property type="protein sequence ID" value="MBL1107323.1"/>
    <property type="molecule type" value="Genomic_DNA"/>
</dbReference>
<dbReference type="InterPro" id="IPR011611">
    <property type="entry name" value="PfkB_dom"/>
</dbReference>
<dbReference type="PANTHER" id="PTHR46566:SF5">
    <property type="entry name" value="1-PHOSPHOFRUCTOKINASE"/>
    <property type="match status" value="1"/>
</dbReference>
<dbReference type="EC" id="2.7.1.56" evidence="8"/>
<organism evidence="8 9">
    <name type="scientific">Streptomyces musisoli</name>
    <dbReference type="NCBI Taxonomy" id="2802280"/>
    <lineage>
        <taxon>Bacteria</taxon>
        <taxon>Bacillati</taxon>
        <taxon>Actinomycetota</taxon>
        <taxon>Actinomycetes</taxon>
        <taxon>Kitasatosporales</taxon>
        <taxon>Streptomycetaceae</taxon>
        <taxon>Streptomyces</taxon>
    </lineage>
</organism>
<dbReference type="CDD" id="cd01164">
    <property type="entry name" value="FruK_PfkB_like"/>
    <property type="match status" value="1"/>
</dbReference>
<dbReference type="NCBIfam" id="TIGR03828">
    <property type="entry name" value="pfkB"/>
    <property type="match status" value="1"/>
</dbReference>
<dbReference type="RefSeq" id="WP_201821078.1">
    <property type="nucleotide sequence ID" value="NZ_JAERRH010000008.1"/>
</dbReference>
<reference evidence="8 9" key="1">
    <citation type="submission" date="2021-01" db="EMBL/GenBank/DDBJ databases">
        <title>WGS of actinomycetes isolated from Thailand.</title>
        <authorList>
            <person name="Thawai C."/>
        </authorList>
    </citation>
    <scope>NUCLEOTIDE SEQUENCE [LARGE SCALE GENOMIC DNA]</scope>
    <source>
        <strain evidence="8 9">CH5-8</strain>
    </source>
</reference>
<name>A0ABS1P4T2_9ACTN</name>
<dbReference type="InterPro" id="IPR022463">
    <property type="entry name" value="1-PFruKinase"/>
</dbReference>
<dbReference type="InterPro" id="IPR029056">
    <property type="entry name" value="Ribokinase-like"/>
</dbReference>
<evidence type="ECO:0000256" key="2">
    <source>
        <dbReference type="ARBA" id="ARBA00022679"/>
    </source>
</evidence>
<gene>
    <name evidence="8" type="primary">pfkB</name>
    <name evidence="8" type="ORF">JK361_22410</name>
</gene>
<evidence type="ECO:0000256" key="4">
    <source>
        <dbReference type="ARBA" id="ARBA00022777"/>
    </source>
</evidence>
<sequence length="315" mass="31897">MILTVTPNPSLDRTYEVPVLERGEVIRATGERVDPGGKGVNLSRAVAAAGRRTVAVLPLGGAPGAVVADLLDAQGIEVAPVPVAGATRSNIALAESDGVLTKINAPGPELSAKEQELFLEAVRDQSRDADWIACCGSLPRGLAPSWYAEVVSRAHAEGVRIALDTSGPALLEALRARPDVVKPNAEELAEAVARPLATVGDALKAAEEVRAMGAHVVLASLGADGQLLVSDAGAWFGSARVSAVRSNVGAGDASLAGFLIAGGNGPKALASAVAHGAAAVRLPGSVMPTPADLNPTAVTVTTDIPLDRELTEPAP</sequence>
<comment type="caution">
    <text evidence="8">The sequence shown here is derived from an EMBL/GenBank/DDBJ whole genome shotgun (WGS) entry which is preliminary data.</text>
</comment>
<keyword evidence="9" id="KW-1185">Reference proteome</keyword>
<evidence type="ECO:0000259" key="7">
    <source>
        <dbReference type="Pfam" id="PF00294"/>
    </source>
</evidence>
<evidence type="ECO:0000313" key="8">
    <source>
        <dbReference type="EMBL" id="MBL1107323.1"/>
    </source>
</evidence>
<proteinExistence type="inferred from homology"/>
<keyword evidence="2 6" id="KW-0808">Transferase</keyword>
<protein>
    <submittedName>
        <fullName evidence="8">1-phosphofructokinase</fullName>
        <ecNumber evidence="8">2.7.1.56</ecNumber>
    </submittedName>
</protein>
<dbReference type="InterPro" id="IPR017583">
    <property type="entry name" value="Tagatose/fructose_Pkinase"/>
</dbReference>
<dbReference type="PANTHER" id="PTHR46566">
    <property type="entry name" value="1-PHOSPHOFRUCTOKINASE-RELATED"/>
    <property type="match status" value="1"/>
</dbReference>
<dbReference type="PIRSF" id="PIRSF000535">
    <property type="entry name" value="1PFK/6PFK/LacC"/>
    <property type="match status" value="1"/>
</dbReference>
<evidence type="ECO:0000256" key="1">
    <source>
        <dbReference type="ARBA" id="ARBA00010688"/>
    </source>
</evidence>
<dbReference type="Pfam" id="PF00294">
    <property type="entry name" value="PfkB"/>
    <property type="match status" value="1"/>
</dbReference>
<dbReference type="NCBIfam" id="TIGR03168">
    <property type="entry name" value="1-PFK"/>
    <property type="match status" value="1"/>
</dbReference>
<dbReference type="GO" id="GO:0008662">
    <property type="term" value="F:1-phosphofructokinase activity"/>
    <property type="evidence" value="ECO:0007669"/>
    <property type="project" value="UniProtKB-EC"/>
</dbReference>